<evidence type="ECO:0000313" key="3">
    <source>
        <dbReference type="EMBL" id="KAH7012043.1"/>
    </source>
</evidence>
<dbReference type="EMBL" id="JAGTJQ010000015">
    <property type="protein sequence ID" value="KAH7012043.1"/>
    <property type="molecule type" value="Genomic_DNA"/>
</dbReference>
<keyword evidence="4" id="KW-1185">Reference proteome</keyword>
<dbReference type="InterPro" id="IPR036047">
    <property type="entry name" value="F-box-like_dom_sf"/>
</dbReference>
<feature type="compositionally biased region" description="Polar residues" evidence="1">
    <location>
        <begin position="44"/>
        <end position="65"/>
    </location>
</feature>
<evidence type="ECO:0000256" key="1">
    <source>
        <dbReference type="SAM" id="MobiDB-lite"/>
    </source>
</evidence>
<feature type="region of interest" description="Disordered" evidence="1">
    <location>
        <begin position="192"/>
        <end position="214"/>
    </location>
</feature>
<comment type="caution">
    <text evidence="3">The sequence shown here is derived from an EMBL/GenBank/DDBJ whole genome shotgun (WGS) entry which is preliminary data.</text>
</comment>
<dbReference type="RefSeq" id="XP_046004419.1">
    <property type="nucleotide sequence ID" value="XM_046157544.1"/>
</dbReference>
<name>A0A9P8XTD2_9PEZI</name>
<accession>A0A9P8XTD2</accession>
<feature type="region of interest" description="Disordered" evidence="1">
    <location>
        <begin position="29"/>
        <end position="69"/>
    </location>
</feature>
<organism evidence="3 4">
    <name type="scientific">Microdochium trichocladiopsis</name>
    <dbReference type="NCBI Taxonomy" id="1682393"/>
    <lineage>
        <taxon>Eukaryota</taxon>
        <taxon>Fungi</taxon>
        <taxon>Dikarya</taxon>
        <taxon>Ascomycota</taxon>
        <taxon>Pezizomycotina</taxon>
        <taxon>Sordariomycetes</taxon>
        <taxon>Xylariomycetidae</taxon>
        <taxon>Xylariales</taxon>
        <taxon>Microdochiaceae</taxon>
        <taxon>Microdochium</taxon>
    </lineage>
</organism>
<dbReference type="GeneID" id="70187090"/>
<dbReference type="AlphaFoldDB" id="A0A9P8XTD2"/>
<dbReference type="SUPFAM" id="SSF81383">
    <property type="entry name" value="F-box domain"/>
    <property type="match status" value="1"/>
</dbReference>
<feature type="domain" description="F-box" evidence="2">
    <location>
        <begin position="456"/>
        <end position="491"/>
    </location>
</feature>
<evidence type="ECO:0000313" key="4">
    <source>
        <dbReference type="Proteomes" id="UP000756346"/>
    </source>
</evidence>
<dbReference type="InterPro" id="IPR001810">
    <property type="entry name" value="F-box_dom"/>
</dbReference>
<dbReference type="Pfam" id="PF12937">
    <property type="entry name" value="F-box-like"/>
    <property type="match status" value="1"/>
</dbReference>
<proteinExistence type="predicted"/>
<reference evidence="3" key="1">
    <citation type="journal article" date="2021" name="Nat. Commun.">
        <title>Genetic determinants of endophytism in the Arabidopsis root mycobiome.</title>
        <authorList>
            <person name="Mesny F."/>
            <person name="Miyauchi S."/>
            <person name="Thiergart T."/>
            <person name="Pickel B."/>
            <person name="Atanasova L."/>
            <person name="Karlsson M."/>
            <person name="Huettel B."/>
            <person name="Barry K.W."/>
            <person name="Haridas S."/>
            <person name="Chen C."/>
            <person name="Bauer D."/>
            <person name="Andreopoulos W."/>
            <person name="Pangilinan J."/>
            <person name="LaButti K."/>
            <person name="Riley R."/>
            <person name="Lipzen A."/>
            <person name="Clum A."/>
            <person name="Drula E."/>
            <person name="Henrissat B."/>
            <person name="Kohler A."/>
            <person name="Grigoriev I.V."/>
            <person name="Martin F.M."/>
            <person name="Hacquard S."/>
        </authorList>
    </citation>
    <scope>NUCLEOTIDE SEQUENCE</scope>
    <source>
        <strain evidence="3">MPI-CAGE-CH-0230</strain>
    </source>
</reference>
<gene>
    <name evidence="3" type="ORF">B0I36DRAFT_356145</name>
</gene>
<evidence type="ECO:0000259" key="2">
    <source>
        <dbReference type="Pfam" id="PF12937"/>
    </source>
</evidence>
<sequence length="633" mass="70337">MARIGQSFYIPSASSLSIEISFVPAPSRDLEPTTWPSEPHRPSASMSTELGSLRPNSCTATSRQPCHSYRRSLDPAGIPEIGGTTTITEISHESAPIAFRNMARNIVSWEKHTFLVTVFTWILLRPDVEALSRRAFELHAPFHYSRRICSNTFLKRVAASAEADRRLPGDTIFELADAEDDRHVHGLTCEEGNLGEEDDLDEDGLDEDGLDEKGDMGEKRASMVLYVPLRLFVVQGRHESVRREDHHLVRRLVHVLDEEDNLRSSNRHLQPALCPQSQLTADAKQRLASFHTSRLDSAELAHTALVPIARASGLQIQQFHVASLLLAYVTLSLSPHADGAEDDILPLMTSPAKDAPKSECCICGTPIDSGAEGETWRGHAQICTSHEGHTAHISCQRALIQAKEEHPVHRGKGNKLKYDPASWISFIEKLASCPTAFDLPVRDSSQELIPDNTPLRALPAKACLRVLHYLQEPSDLLSLALVSRAFYSYVNYCCEEWACRKHNLLRNSHVKPGAWYKVWEQVAPRARQSFEDSSEHLVADSPTEAETEIAVPCEASTFPTGLIRSIVLGSLQSAEGLITLDEVLNPPSWKCDVRVPGRSTANLSPIRFFYFGMVKVSSQRVLCSSHHFIFGNT</sequence>
<protein>
    <recommendedName>
        <fullName evidence="2">F-box domain-containing protein</fullName>
    </recommendedName>
</protein>
<dbReference type="Proteomes" id="UP000756346">
    <property type="component" value="Unassembled WGS sequence"/>
</dbReference>
<feature type="compositionally biased region" description="Acidic residues" evidence="1">
    <location>
        <begin position="193"/>
        <end position="210"/>
    </location>
</feature>